<evidence type="ECO:0000313" key="2">
    <source>
        <dbReference type="EMBL" id="KAE8733925.1"/>
    </source>
</evidence>
<evidence type="ECO:0000256" key="1">
    <source>
        <dbReference type="SAM" id="Phobius"/>
    </source>
</evidence>
<evidence type="ECO:0000313" key="3">
    <source>
        <dbReference type="Proteomes" id="UP000436088"/>
    </source>
</evidence>
<reference evidence="2" key="1">
    <citation type="submission" date="2019-09" db="EMBL/GenBank/DDBJ databases">
        <title>Draft genome information of white flower Hibiscus syriacus.</title>
        <authorList>
            <person name="Kim Y.-M."/>
        </authorList>
    </citation>
    <scope>NUCLEOTIDE SEQUENCE [LARGE SCALE GENOMIC DNA]</scope>
    <source>
        <strain evidence="2">YM2019G1</strain>
    </source>
</reference>
<gene>
    <name evidence="2" type="ORF">F3Y22_tig00000916pilonHSYRG00290</name>
</gene>
<keyword evidence="1" id="KW-0812">Transmembrane</keyword>
<dbReference type="AlphaFoldDB" id="A0A6A3CWG2"/>
<organism evidence="2 3">
    <name type="scientific">Hibiscus syriacus</name>
    <name type="common">Rose of Sharon</name>
    <dbReference type="NCBI Taxonomy" id="106335"/>
    <lineage>
        <taxon>Eukaryota</taxon>
        <taxon>Viridiplantae</taxon>
        <taxon>Streptophyta</taxon>
        <taxon>Embryophyta</taxon>
        <taxon>Tracheophyta</taxon>
        <taxon>Spermatophyta</taxon>
        <taxon>Magnoliopsida</taxon>
        <taxon>eudicotyledons</taxon>
        <taxon>Gunneridae</taxon>
        <taxon>Pentapetalae</taxon>
        <taxon>rosids</taxon>
        <taxon>malvids</taxon>
        <taxon>Malvales</taxon>
        <taxon>Malvaceae</taxon>
        <taxon>Malvoideae</taxon>
        <taxon>Hibiscus</taxon>
    </lineage>
</organism>
<proteinExistence type="predicted"/>
<keyword evidence="1" id="KW-0472">Membrane</keyword>
<sequence>MNNDVTRANGQPRKSMDTIWRTSMISTGRSIGVVSLLLLLGALISTYFLDTTFGLVVVQQSKTTGGTHKGKQEVESKKGELGSRLRLGDEVQEPNVRKQRNCEELRGNGFVSQYLVP</sequence>
<name>A0A6A3CWG2_HIBSY</name>
<dbReference type="EMBL" id="VEPZ02000082">
    <property type="protein sequence ID" value="KAE8733925.1"/>
    <property type="molecule type" value="Genomic_DNA"/>
</dbReference>
<keyword evidence="3" id="KW-1185">Reference proteome</keyword>
<accession>A0A6A3CWG2</accession>
<comment type="caution">
    <text evidence="2">The sequence shown here is derived from an EMBL/GenBank/DDBJ whole genome shotgun (WGS) entry which is preliminary data.</text>
</comment>
<feature type="transmembrane region" description="Helical" evidence="1">
    <location>
        <begin position="31"/>
        <end position="49"/>
    </location>
</feature>
<protein>
    <submittedName>
        <fullName evidence="2">Uncharacterized protein</fullName>
    </submittedName>
</protein>
<dbReference type="Proteomes" id="UP000436088">
    <property type="component" value="Unassembled WGS sequence"/>
</dbReference>
<keyword evidence="1" id="KW-1133">Transmembrane helix</keyword>